<gene>
    <name evidence="26" type="ORF">GIB67_005611</name>
</gene>
<dbReference type="InterPro" id="IPR019825">
    <property type="entry name" value="Lectin_legB_Mn/Ca_BS"/>
</dbReference>
<feature type="domain" description="Protein kinase" evidence="25">
    <location>
        <begin position="343"/>
        <end position="621"/>
    </location>
</feature>
<comment type="function">
    <text evidence="19">Involved in resistance response to the pathogenic oomycetes Phytophthora infestans and Phytophthora capsici.</text>
</comment>
<name>A0A7J7NHR9_9MAGN</name>
<dbReference type="GO" id="GO:0030246">
    <property type="term" value="F:carbohydrate binding"/>
    <property type="evidence" value="ECO:0007669"/>
    <property type="project" value="UniProtKB-KW"/>
</dbReference>
<dbReference type="InterPro" id="IPR011009">
    <property type="entry name" value="Kinase-like_dom_sf"/>
</dbReference>
<keyword evidence="16 23" id="KW-0472">Membrane</keyword>
<dbReference type="PANTHER" id="PTHR27007">
    <property type="match status" value="1"/>
</dbReference>
<dbReference type="OrthoDB" id="2014828at2759"/>
<evidence type="ECO:0000256" key="11">
    <source>
        <dbReference type="ARBA" id="ARBA00022741"/>
    </source>
</evidence>
<dbReference type="SUPFAM" id="SSF49899">
    <property type="entry name" value="Concanavalin A-like lectins/glucanases"/>
    <property type="match status" value="1"/>
</dbReference>
<comment type="similarity">
    <text evidence="2">In the N-terminal section; belongs to the leguminous lectin family.</text>
</comment>
<dbReference type="InterPro" id="IPR013320">
    <property type="entry name" value="ConA-like_dom_sf"/>
</dbReference>
<dbReference type="InterPro" id="IPR017441">
    <property type="entry name" value="Protein_kinase_ATP_BS"/>
</dbReference>
<keyword evidence="12" id="KW-0418">Kinase</keyword>
<evidence type="ECO:0000256" key="9">
    <source>
        <dbReference type="ARBA" id="ARBA00022729"/>
    </source>
</evidence>
<dbReference type="FunFam" id="1.10.510.10:FF:000240">
    <property type="entry name" value="Lectin-domain containing receptor kinase A4.3"/>
    <property type="match status" value="1"/>
</dbReference>
<keyword evidence="11 22" id="KW-0547">Nucleotide-binding</keyword>
<dbReference type="PROSITE" id="PS50011">
    <property type="entry name" value="PROTEIN_KINASE_DOM"/>
    <property type="match status" value="1"/>
</dbReference>
<feature type="signal peptide" evidence="24">
    <location>
        <begin position="1"/>
        <end position="19"/>
    </location>
</feature>
<keyword evidence="15 23" id="KW-1133">Transmembrane helix</keyword>
<dbReference type="CDD" id="cd14066">
    <property type="entry name" value="STKc_IRAK"/>
    <property type="match status" value="1"/>
</dbReference>
<dbReference type="PROSITE" id="PS00308">
    <property type="entry name" value="LECTIN_LEGUME_ALPHA"/>
    <property type="match status" value="1"/>
</dbReference>
<dbReference type="Proteomes" id="UP000541444">
    <property type="component" value="Unassembled WGS sequence"/>
</dbReference>
<evidence type="ECO:0000256" key="3">
    <source>
        <dbReference type="ARBA" id="ARBA00010217"/>
    </source>
</evidence>
<keyword evidence="18" id="KW-0325">Glycoprotein</keyword>
<keyword evidence="17" id="KW-0675">Receptor</keyword>
<sequence length="688" mass="76099">MFCFRKLLIFLLLIPSVKATTFSYSFFELSPRNISLEGNASSTDGFIQLTTNRRDALLNNSVGRAVYTEPVRLYDSTTGKLADFTTRFTFVIKMLFPPDGADGLAFFIAPNGSHIPYNSGGNCLGIISDSSKFNSTKNPVVAVEFDTFPNAWDPRLDHVGIDVNSIASVATWNTSTLKNGSEAIAWVRYNSSTQNLSVYLTFALNPVFSEKYFILSYVLDLREVLPEWVTVGLSAATGSSFEVHNILSWEFNSTDFPSGSIIDGGKGKSKKTLGLVIGLVLGGSFLVGGFGLILLFWWKKANKKDKENEDFMLDDVLSDNEYEKGTGPKRFTYAELVRSTNDFSEVGKLGEGGFGGVYRGILSDSNWDVAVKRVSQGSKQGKKEFVSEVKIISRLRHRNLVQLLGWCNERQEFLLVYEFMPNGSLDTHLFNGKTMLTWELRYKIAVGLASALLYLHEEWEQCVVHRDIKSSNLMLDSNFNAKLGDFGLARLVDHDLGAKTTMLAGTMGYLAPECVTSGRAGKESDVYSFGVVALEIACGRRAVEPHEERRKVGLVSWVWELYGSRTILEAGDPKLSMDFDEKQMEQLMIVGLWCANFDPNLRPSIRQAISVLNFESPLPNLPMKMSLPTHFTTPSHVGAFSNASSSSNTDSQINQSQCSCSSCSTSSSNFNSSLKYSTSSALLHSAPR</sequence>
<keyword evidence="14 22" id="KW-0067">ATP-binding</keyword>
<evidence type="ECO:0000313" key="26">
    <source>
        <dbReference type="EMBL" id="KAF6166735.1"/>
    </source>
</evidence>
<evidence type="ECO:0000256" key="13">
    <source>
        <dbReference type="ARBA" id="ARBA00022821"/>
    </source>
</evidence>
<proteinExistence type="inferred from homology"/>
<evidence type="ECO:0000256" key="8">
    <source>
        <dbReference type="ARBA" id="ARBA00022692"/>
    </source>
</evidence>
<evidence type="ECO:0000256" key="2">
    <source>
        <dbReference type="ARBA" id="ARBA00008536"/>
    </source>
</evidence>
<reference evidence="26 27" key="1">
    <citation type="journal article" date="2020" name="IScience">
        <title>Genome Sequencing of the Endangered Kingdonia uniflora (Circaeasteraceae, Ranunculales) Reveals Potential Mechanisms of Evolutionary Specialization.</title>
        <authorList>
            <person name="Sun Y."/>
            <person name="Deng T."/>
            <person name="Zhang A."/>
            <person name="Moore M.J."/>
            <person name="Landis J.B."/>
            <person name="Lin N."/>
            <person name="Zhang H."/>
            <person name="Zhang X."/>
            <person name="Huang J."/>
            <person name="Zhang X."/>
            <person name="Sun H."/>
            <person name="Wang H."/>
        </authorList>
    </citation>
    <scope>NUCLEOTIDE SEQUENCE [LARGE SCALE GENOMIC DNA]</scope>
    <source>
        <strain evidence="26">TB1705</strain>
        <tissue evidence="26">Leaf</tissue>
    </source>
</reference>
<protein>
    <recommendedName>
        <fullName evidence="4">non-specific serine/threonine protein kinase</fullName>
        <ecNumber evidence="4">2.7.11.1</ecNumber>
    </recommendedName>
</protein>
<dbReference type="GO" id="GO:0009626">
    <property type="term" value="P:plant-type hypersensitive response"/>
    <property type="evidence" value="ECO:0007669"/>
    <property type="project" value="UniProtKB-ARBA"/>
</dbReference>
<keyword evidence="8 23" id="KW-0812">Transmembrane</keyword>
<dbReference type="CDD" id="cd06899">
    <property type="entry name" value="lectin_legume_LecRK_Arcelin_ConA"/>
    <property type="match status" value="1"/>
</dbReference>
<evidence type="ECO:0000256" key="17">
    <source>
        <dbReference type="ARBA" id="ARBA00023170"/>
    </source>
</evidence>
<comment type="caution">
    <text evidence="26">The sequence shown here is derived from an EMBL/GenBank/DDBJ whole genome shotgun (WGS) entry which is preliminary data.</text>
</comment>
<dbReference type="InterPro" id="IPR000719">
    <property type="entry name" value="Prot_kinase_dom"/>
</dbReference>
<keyword evidence="10" id="KW-0430">Lectin</keyword>
<evidence type="ECO:0000256" key="6">
    <source>
        <dbReference type="ARBA" id="ARBA00022527"/>
    </source>
</evidence>
<accession>A0A7J7NHR9</accession>
<evidence type="ECO:0000256" key="16">
    <source>
        <dbReference type="ARBA" id="ARBA00023136"/>
    </source>
</evidence>
<dbReference type="InterPro" id="IPR001220">
    <property type="entry name" value="Legume_lectin_dom"/>
</dbReference>
<evidence type="ECO:0000256" key="20">
    <source>
        <dbReference type="ARBA" id="ARBA00058818"/>
    </source>
</evidence>
<dbReference type="PROSITE" id="PS00307">
    <property type="entry name" value="LECTIN_LEGUME_BETA"/>
    <property type="match status" value="1"/>
</dbReference>
<dbReference type="PROSITE" id="PS00108">
    <property type="entry name" value="PROTEIN_KINASE_ST"/>
    <property type="match status" value="1"/>
</dbReference>
<evidence type="ECO:0000259" key="25">
    <source>
        <dbReference type="PROSITE" id="PS50011"/>
    </source>
</evidence>
<feature type="chain" id="PRO_5029826427" description="non-specific serine/threonine protein kinase" evidence="24">
    <location>
        <begin position="20"/>
        <end position="688"/>
    </location>
</feature>
<dbReference type="GO" id="GO:0004674">
    <property type="term" value="F:protein serine/threonine kinase activity"/>
    <property type="evidence" value="ECO:0007669"/>
    <property type="project" value="UniProtKB-KW"/>
</dbReference>
<keyword evidence="6" id="KW-0723">Serine/threonine-protein kinase</keyword>
<evidence type="ECO:0000256" key="18">
    <source>
        <dbReference type="ARBA" id="ARBA00023180"/>
    </source>
</evidence>
<keyword evidence="13" id="KW-0611">Plant defense</keyword>
<dbReference type="SUPFAM" id="SSF56112">
    <property type="entry name" value="Protein kinase-like (PK-like)"/>
    <property type="match status" value="1"/>
</dbReference>
<dbReference type="InterPro" id="IPR000985">
    <property type="entry name" value="Lectin_LegA_CS"/>
</dbReference>
<evidence type="ECO:0000256" key="4">
    <source>
        <dbReference type="ARBA" id="ARBA00012513"/>
    </source>
</evidence>
<evidence type="ECO:0000256" key="15">
    <source>
        <dbReference type="ARBA" id="ARBA00022989"/>
    </source>
</evidence>
<keyword evidence="27" id="KW-1185">Reference proteome</keyword>
<dbReference type="InterPro" id="IPR050528">
    <property type="entry name" value="L-type_Lectin-RKs"/>
</dbReference>
<dbReference type="GO" id="GO:0005524">
    <property type="term" value="F:ATP binding"/>
    <property type="evidence" value="ECO:0007669"/>
    <property type="project" value="UniProtKB-UniRule"/>
</dbReference>
<evidence type="ECO:0000256" key="24">
    <source>
        <dbReference type="SAM" id="SignalP"/>
    </source>
</evidence>
<dbReference type="Pfam" id="PF00069">
    <property type="entry name" value="Pkinase"/>
    <property type="match status" value="1"/>
</dbReference>
<dbReference type="SMART" id="SM00220">
    <property type="entry name" value="S_TKc"/>
    <property type="match status" value="1"/>
</dbReference>
<evidence type="ECO:0000256" key="19">
    <source>
        <dbReference type="ARBA" id="ARBA00058054"/>
    </source>
</evidence>
<comment type="similarity">
    <text evidence="3">In the C-terminal section; belongs to the protein kinase superfamily. Ser/Thr protein kinase family.</text>
</comment>
<dbReference type="GO" id="GO:0002229">
    <property type="term" value="P:defense response to oomycetes"/>
    <property type="evidence" value="ECO:0007669"/>
    <property type="project" value="UniProtKB-ARBA"/>
</dbReference>
<feature type="binding site" evidence="22">
    <location>
        <position position="372"/>
    </location>
    <ligand>
        <name>ATP</name>
        <dbReference type="ChEBI" id="CHEBI:30616"/>
    </ligand>
</feature>
<dbReference type="GO" id="GO:0005886">
    <property type="term" value="C:plasma membrane"/>
    <property type="evidence" value="ECO:0007669"/>
    <property type="project" value="UniProtKB-SubCell"/>
</dbReference>
<keyword evidence="9 24" id="KW-0732">Signal</keyword>
<comment type="subunit">
    <text evidence="21">Interacts with ABCG40.</text>
</comment>
<organism evidence="26 27">
    <name type="scientific">Kingdonia uniflora</name>
    <dbReference type="NCBI Taxonomy" id="39325"/>
    <lineage>
        <taxon>Eukaryota</taxon>
        <taxon>Viridiplantae</taxon>
        <taxon>Streptophyta</taxon>
        <taxon>Embryophyta</taxon>
        <taxon>Tracheophyta</taxon>
        <taxon>Spermatophyta</taxon>
        <taxon>Magnoliopsida</taxon>
        <taxon>Ranunculales</taxon>
        <taxon>Circaeasteraceae</taxon>
        <taxon>Kingdonia</taxon>
    </lineage>
</organism>
<dbReference type="FunFam" id="3.30.200.20:FF:000168">
    <property type="entry name" value="L-type lectin-domain containing receptor kinase IX.1"/>
    <property type="match status" value="1"/>
</dbReference>
<evidence type="ECO:0000256" key="22">
    <source>
        <dbReference type="PROSITE-ProRule" id="PRU10141"/>
    </source>
</evidence>
<evidence type="ECO:0000256" key="10">
    <source>
        <dbReference type="ARBA" id="ARBA00022734"/>
    </source>
</evidence>
<dbReference type="AlphaFoldDB" id="A0A7J7NHR9"/>
<evidence type="ECO:0000256" key="1">
    <source>
        <dbReference type="ARBA" id="ARBA00004251"/>
    </source>
</evidence>
<comment type="function">
    <text evidence="20">Promotes hydrogen peroxide H(2)O(2) production and cell death.</text>
</comment>
<dbReference type="Pfam" id="PF00139">
    <property type="entry name" value="Lectin_legB"/>
    <property type="match status" value="1"/>
</dbReference>
<evidence type="ECO:0000256" key="12">
    <source>
        <dbReference type="ARBA" id="ARBA00022777"/>
    </source>
</evidence>
<keyword evidence="7" id="KW-0808">Transferase</keyword>
<evidence type="ECO:0000313" key="27">
    <source>
        <dbReference type="Proteomes" id="UP000541444"/>
    </source>
</evidence>
<comment type="subcellular location">
    <subcellularLocation>
        <location evidence="1">Cell membrane</location>
        <topology evidence="1">Single-pass type I membrane protein</topology>
    </subcellularLocation>
</comment>
<dbReference type="InterPro" id="IPR008271">
    <property type="entry name" value="Ser/Thr_kinase_AS"/>
</dbReference>
<dbReference type="PROSITE" id="PS00107">
    <property type="entry name" value="PROTEIN_KINASE_ATP"/>
    <property type="match status" value="1"/>
</dbReference>
<feature type="transmembrane region" description="Helical" evidence="23">
    <location>
        <begin position="273"/>
        <end position="298"/>
    </location>
</feature>
<evidence type="ECO:0000256" key="23">
    <source>
        <dbReference type="SAM" id="Phobius"/>
    </source>
</evidence>
<dbReference type="Gene3D" id="3.30.200.20">
    <property type="entry name" value="Phosphorylase Kinase, domain 1"/>
    <property type="match status" value="1"/>
</dbReference>
<evidence type="ECO:0000256" key="21">
    <source>
        <dbReference type="ARBA" id="ARBA00063357"/>
    </source>
</evidence>
<dbReference type="Gene3D" id="2.60.120.200">
    <property type="match status" value="1"/>
</dbReference>
<dbReference type="EMBL" id="JACGCM010000779">
    <property type="protein sequence ID" value="KAF6166735.1"/>
    <property type="molecule type" value="Genomic_DNA"/>
</dbReference>
<keyword evidence="5" id="KW-1003">Cell membrane</keyword>
<dbReference type="FunFam" id="2.60.120.200:FF:000103">
    <property type="entry name" value="L-type lectin-domain containing receptor kinase IX.1"/>
    <property type="match status" value="1"/>
</dbReference>
<evidence type="ECO:0000256" key="14">
    <source>
        <dbReference type="ARBA" id="ARBA00022840"/>
    </source>
</evidence>
<evidence type="ECO:0000256" key="5">
    <source>
        <dbReference type="ARBA" id="ARBA00022475"/>
    </source>
</evidence>
<dbReference type="EC" id="2.7.11.1" evidence="4"/>
<evidence type="ECO:0000256" key="7">
    <source>
        <dbReference type="ARBA" id="ARBA00022679"/>
    </source>
</evidence>
<dbReference type="Gene3D" id="1.10.510.10">
    <property type="entry name" value="Transferase(Phosphotransferase) domain 1"/>
    <property type="match status" value="1"/>
</dbReference>